<dbReference type="EMBL" id="PRLM01000006">
    <property type="protein sequence ID" value="RYC74426.1"/>
    <property type="molecule type" value="Genomic_DNA"/>
</dbReference>
<organism evidence="1 2">
    <name type="scientific">Candidatus Nanosyncoccus alces</name>
    <dbReference type="NCBI Taxonomy" id="2171997"/>
    <lineage>
        <taxon>Bacteria</taxon>
        <taxon>Candidatus Saccharimonadota</taxon>
        <taxon>Candidatus Nanosyncoccalia</taxon>
        <taxon>Candidatus Nanosyncoccales</taxon>
        <taxon>Candidatus Nanosyncoccaceae</taxon>
        <taxon>Candidatus Nanosyncoccus</taxon>
    </lineage>
</organism>
<reference evidence="1 2" key="2">
    <citation type="journal article" date="2020" name="Cell Rep.">
        <title>Acquisition and Adaptation of Ultra-small Parasitic Reduced Genome Bacteria to Mammalian Hosts.</title>
        <authorList>
            <person name="McLean J.S."/>
            <person name="Bor B."/>
            <person name="Kerns K.A."/>
            <person name="Liu Q."/>
            <person name="To T.T."/>
            <person name="Solden L."/>
            <person name="Hendrickson E.L."/>
            <person name="Wrighton K."/>
            <person name="Shi W."/>
            <person name="He X."/>
        </authorList>
    </citation>
    <scope>NUCLEOTIDE SEQUENCE [LARGE SCALE GENOMIC DNA]</scope>
    <source>
        <strain evidence="1 2">TM7_G3_2_Rum_HOT_351B</strain>
    </source>
</reference>
<comment type="caution">
    <text evidence="1">The sequence shown here is derived from an EMBL/GenBank/DDBJ whole genome shotgun (WGS) entry which is preliminary data.</text>
</comment>
<evidence type="ECO:0000313" key="1">
    <source>
        <dbReference type="EMBL" id="RYC74426.1"/>
    </source>
</evidence>
<gene>
    <name evidence="1" type="ORF">G3RUM_00581</name>
</gene>
<dbReference type="Proteomes" id="UP001191019">
    <property type="component" value="Unassembled WGS sequence"/>
</dbReference>
<evidence type="ECO:0000313" key="2">
    <source>
        <dbReference type="Proteomes" id="UP001191019"/>
    </source>
</evidence>
<protein>
    <recommendedName>
        <fullName evidence="3">Phospholipid/glycerol acyltransferase domain-containing protein</fullName>
    </recommendedName>
</protein>
<sequence length="320" mass="36851">MAKKKNVFTKKELDTLSAEEIIDKIQHENYSLLTTLGAENLRKEMVKVGKICNAAANYFINSTGPKNNHDKHMKAAHKKIVHLLKKFAPGDYSGAPRNIKNGLVIGFNHPSLGEIMRLAMMKFDIMGDKPMYFPVNLPWYEALAPNYERLKDLGIIITPTITPATWQKIGLKEGTKLYDNATRIKKEFREMYTNLSREAMKNGGVIFVAPSATRQATVFKNKDIYDKKEDIIPTMSVLALKLYSDPEVKCDFLPLAILPPIGYKRGLNFHKKYRLIPGEIMTADEIRKKYFKTKNPERLDGFDWDFHMRIAEKLPKEFWY</sequence>
<accession>A0ABY0FKZ0</accession>
<keyword evidence="2" id="KW-1185">Reference proteome</keyword>
<dbReference type="RefSeq" id="WP_129735200.1">
    <property type="nucleotide sequence ID" value="NZ_PRLM01000006.1"/>
</dbReference>
<proteinExistence type="predicted"/>
<evidence type="ECO:0008006" key="3">
    <source>
        <dbReference type="Google" id="ProtNLM"/>
    </source>
</evidence>
<name>A0ABY0FKZ0_9BACT</name>
<reference evidence="1 2" key="1">
    <citation type="journal article" date="2018" name="bioRxiv">
        <title>Evidence of independent acquisition and adaption of ultra-small bacteria to human hosts across the highly diverse yet reduced genomes of the phylum Saccharibacteria.</title>
        <authorList>
            <person name="McLean J.S."/>
            <person name="Bor B."/>
            <person name="To T.T."/>
            <person name="Liu Q."/>
            <person name="Kearns K.A."/>
            <person name="Solden L.M."/>
            <person name="Wrighton K.C."/>
            <person name="He X."/>
            <person name="Shi W."/>
        </authorList>
    </citation>
    <scope>NUCLEOTIDE SEQUENCE [LARGE SCALE GENOMIC DNA]</scope>
    <source>
        <strain evidence="1 2">TM7_G3_2_Rum_HOT_351B</strain>
    </source>
</reference>